<sequence length="191" mass="20839">HCRHLRRGGGNDLWSDGCLGRRRRRPPDDADGRRVSGLPVSCVCDGSCRIFGARSEVNDHRTRSSLVAELRPDGARHGEIYPQRLSRTGGTNSRDQRAPTDAVACHPAYIRPDSCSVHIRHRDFAHCTHGTVVSRPRGGAADARVGPHGRRLEAARAQRAVVCHLSRSGHLLGGAELRVVGRGVAKTSRQM</sequence>
<name>A0A382CG25_9ZZZZ</name>
<gene>
    <name evidence="2" type="ORF">METZ01_LOCUS177101</name>
</gene>
<protein>
    <submittedName>
        <fullName evidence="2">Uncharacterized protein</fullName>
    </submittedName>
</protein>
<feature type="region of interest" description="Disordered" evidence="1">
    <location>
        <begin position="16"/>
        <end position="35"/>
    </location>
</feature>
<reference evidence="2" key="1">
    <citation type="submission" date="2018-05" db="EMBL/GenBank/DDBJ databases">
        <authorList>
            <person name="Lanie J.A."/>
            <person name="Ng W.-L."/>
            <person name="Kazmierczak K.M."/>
            <person name="Andrzejewski T.M."/>
            <person name="Davidsen T.M."/>
            <person name="Wayne K.J."/>
            <person name="Tettelin H."/>
            <person name="Glass J.I."/>
            <person name="Rusch D."/>
            <person name="Podicherti R."/>
            <person name="Tsui H.-C.T."/>
            <person name="Winkler M.E."/>
        </authorList>
    </citation>
    <scope>NUCLEOTIDE SEQUENCE</scope>
</reference>
<feature type="non-terminal residue" evidence="2">
    <location>
        <position position="1"/>
    </location>
</feature>
<accession>A0A382CG25</accession>
<evidence type="ECO:0000256" key="1">
    <source>
        <dbReference type="SAM" id="MobiDB-lite"/>
    </source>
</evidence>
<proteinExistence type="predicted"/>
<organism evidence="2">
    <name type="scientific">marine metagenome</name>
    <dbReference type="NCBI Taxonomy" id="408172"/>
    <lineage>
        <taxon>unclassified sequences</taxon>
        <taxon>metagenomes</taxon>
        <taxon>ecological metagenomes</taxon>
    </lineage>
</organism>
<evidence type="ECO:0000313" key="2">
    <source>
        <dbReference type="EMBL" id="SVB24247.1"/>
    </source>
</evidence>
<feature type="non-terminal residue" evidence="2">
    <location>
        <position position="191"/>
    </location>
</feature>
<dbReference type="EMBL" id="UINC01034039">
    <property type="protein sequence ID" value="SVB24247.1"/>
    <property type="molecule type" value="Genomic_DNA"/>
</dbReference>
<dbReference type="AlphaFoldDB" id="A0A382CG25"/>